<organism evidence="2 3">
    <name type="scientific">Candidatus Neoehrlichia procyonis str. RAC413</name>
    <dbReference type="NCBI Taxonomy" id="1359163"/>
    <lineage>
        <taxon>Bacteria</taxon>
        <taxon>Pseudomonadati</taxon>
        <taxon>Pseudomonadota</taxon>
        <taxon>Alphaproteobacteria</taxon>
        <taxon>Rickettsiales</taxon>
        <taxon>Anaplasmataceae</taxon>
        <taxon>Candidatus Neoehrlichia</taxon>
    </lineage>
</organism>
<dbReference type="PANTHER" id="PTHR14087:SF8">
    <property type="entry name" value="OS03G0676100 PROTEIN"/>
    <property type="match status" value="1"/>
</dbReference>
<dbReference type="InterPro" id="IPR047197">
    <property type="entry name" value="THYN1-like_EVE"/>
</dbReference>
<dbReference type="PANTHER" id="PTHR14087">
    <property type="entry name" value="THYMOCYTE NUCLEAR PROTEIN 1"/>
    <property type="match status" value="1"/>
</dbReference>
<dbReference type="Gene3D" id="3.10.590.10">
    <property type="entry name" value="ph1033 like domains"/>
    <property type="match status" value="1"/>
</dbReference>
<dbReference type="CDD" id="cd21133">
    <property type="entry name" value="EVE"/>
    <property type="match status" value="1"/>
</dbReference>
<comment type="caution">
    <text evidence="2">The sequence shown here is derived from an EMBL/GenBank/DDBJ whole genome shotgun (WGS) entry which is preliminary data.</text>
</comment>
<evidence type="ECO:0000259" key="1">
    <source>
        <dbReference type="Pfam" id="PF01878"/>
    </source>
</evidence>
<sequence length="133" mass="16102">MLFWLFKTEPEDFSWNDMIKCQVTTWDNVRNYQAQNYMKKMKKGDLAFFYHTGKEKCIIGIIEIYKESYYNNDKFSVIDVKTYCELNRKIYLHEIKNNNSLQNMTILKQPRLSISPITQHEWEIILKISRTTL</sequence>
<keyword evidence="3" id="KW-1185">Reference proteome</keyword>
<evidence type="ECO:0000313" key="3">
    <source>
        <dbReference type="Proteomes" id="UP000033562"/>
    </source>
</evidence>
<protein>
    <submittedName>
        <fullName evidence="2">EVE domain protein</fullName>
    </submittedName>
</protein>
<evidence type="ECO:0000313" key="2">
    <source>
        <dbReference type="EMBL" id="KJV69403.1"/>
    </source>
</evidence>
<proteinExistence type="predicted"/>
<dbReference type="InterPro" id="IPR002740">
    <property type="entry name" value="EVE_domain"/>
</dbReference>
<reference evidence="2 3" key="1">
    <citation type="submission" date="2015-02" db="EMBL/GenBank/DDBJ databases">
        <title>Genome Sequencing of Rickettsiales.</title>
        <authorList>
            <person name="Daugherty S.C."/>
            <person name="Su Q."/>
            <person name="Abolude K."/>
            <person name="Beier-Sexton M."/>
            <person name="Carlyon J.A."/>
            <person name="Carter R."/>
            <person name="Day N.P."/>
            <person name="Dumler S.J."/>
            <person name="Dyachenko V."/>
            <person name="Godinez A."/>
            <person name="Kurtti T.J."/>
            <person name="Lichay M."/>
            <person name="Mullins K.E."/>
            <person name="Ott S."/>
            <person name="Pappas-Brown V."/>
            <person name="Paris D.H."/>
            <person name="Patel P."/>
            <person name="Richards A.L."/>
            <person name="Sadzewicz L."/>
            <person name="Sears K."/>
            <person name="Seidman D."/>
            <person name="Sengamalay N."/>
            <person name="Stenos J."/>
            <person name="Tallon L.J."/>
            <person name="Vincent G."/>
            <person name="Fraser C.M."/>
            <person name="Munderloh U."/>
            <person name="Dunning-Hotopp J.C."/>
        </authorList>
    </citation>
    <scope>NUCLEOTIDE SEQUENCE [LARGE SCALE GENOMIC DNA]</scope>
    <source>
        <strain evidence="2 3">RAC413</strain>
    </source>
</reference>
<dbReference type="Pfam" id="PF01878">
    <property type="entry name" value="EVE"/>
    <property type="match status" value="1"/>
</dbReference>
<dbReference type="InterPro" id="IPR052181">
    <property type="entry name" value="5hmC_binding"/>
</dbReference>
<dbReference type="EMBL" id="LANX01000001">
    <property type="protein sequence ID" value="KJV69403.1"/>
    <property type="molecule type" value="Genomic_DNA"/>
</dbReference>
<dbReference type="SUPFAM" id="SSF88697">
    <property type="entry name" value="PUA domain-like"/>
    <property type="match status" value="1"/>
</dbReference>
<dbReference type="AlphaFoldDB" id="A0A0F3NMW0"/>
<dbReference type="OrthoDB" id="9791347at2"/>
<dbReference type="RefSeq" id="WP_045809123.1">
    <property type="nucleotide sequence ID" value="NZ_LANX01000001.1"/>
</dbReference>
<name>A0A0F3NMW0_9RICK</name>
<dbReference type="Proteomes" id="UP000033562">
    <property type="component" value="Unassembled WGS sequence"/>
</dbReference>
<gene>
    <name evidence="2" type="ORF">NLO413_0795</name>
</gene>
<dbReference type="PATRIC" id="fig|1359163.3.peg.766"/>
<dbReference type="InterPro" id="IPR015947">
    <property type="entry name" value="PUA-like_sf"/>
</dbReference>
<accession>A0A0F3NMW0</accession>
<dbReference type="STRING" id="1359163.NLO413_0795"/>
<feature type="domain" description="EVE" evidence="1">
    <location>
        <begin position="3"/>
        <end position="127"/>
    </location>
</feature>